<accession>A0A1I3R023</accession>
<dbReference type="Pfam" id="PF22422">
    <property type="entry name" value="MGH1-like_GH"/>
    <property type="match status" value="1"/>
</dbReference>
<keyword evidence="2" id="KW-0378">Hydrolase</keyword>
<evidence type="ECO:0000256" key="1">
    <source>
        <dbReference type="ARBA" id="ARBA00010833"/>
    </source>
</evidence>
<sequence length="433" mass="48526">MTQTLTKPLDQAARDVLLGNDRGGYTIPTARLYPFQWNWDSMFSAWGYATFDIPRAWAEVELLFASQWPSGMVPHMVFHEVDPEYFPGPDVWGAHQSPPTSGISQPPVAATLIRKIYEVDPEAGLPHVKALYPKLVAWHAWWLRERCFDGPVAITHPWESGRDNCPDWDIGMAGVPVDDSDPFIVKSRANSRRDLGLLNADQRPVASDYDRYLSILAFGRSVNWDDREMIENGPFLMADPGITFVLMRAYADLIELGNILGADTAELKAQEARLREGAGKLWNADHGWFDAYDIRSGEFANVLGSGAFLAYLAGVSRPAQDAHFARAWDKVAYGIPSADPDSERFEPRRYWRGPTWPVVNSLIAMGLKDMGRLQAEERLRDETARLIEAGGFWEYYDPIDGTPCGGPSFGWTAAVWLTWCGQGRTPLAADKER</sequence>
<dbReference type="SUPFAM" id="SSF48208">
    <property type="entry name" value="Six-hairpin glycosidases"/>
    <property type="match status" value="1"/>
</dbReference>
<protein>
    <recommendedName>
        <fullName evidence="4">Mannosylglycerate hydrolase MGH1-like glycoside hydrolase domain-containing protein</fullName>
    </recommendedName>
</protein>
<dbReference type="InterPro" id="IPR054491">
    <property type="entry name" value="MGH1-like_GH"/>
</dbReference>
<evidence type="ECO:0000256" key="2">
    <source>
        <dbReference type="ARBA" id="ARBA00022801"/>
    </source>
</evidence>
<dbReference type="STRING" id="588602.SAMN04487991_2013"/>
<keyword evidence="3" id="KW-0326">Glycosidase</keyword>
<dbReference type="AlphaFoldDB" id="A0A1I3R023"/>
<dbReference type="RefSeq" id="WP_090060496.1">
    <property type="nucleotide sequence ID" value="NZ_FORH01000003.1"/>
</dbReference>
<feature type="domain" description="Mannosylglycerate hydrolase MGH1-like glycoside hydrolase" evidence="4">
    <location>
        <begin position="33"/>
        <end position="412"/>
    </location>
</feature>
<dbReference type="GO" id="GO:0004573">
    <property type="term" value="F:Glc3Man9GlcNAc2 oligosaccharide glucosidase activity"/>
    <property type="evidence" value="ECO:0007669"/>
    <property type="project" value="InterPro"/>
</dbReference>
<dbReference type="InterPro" id="IPR012341">
    <property type="entry name" value="6hp_glycosidase-like_sf"/>
</dbReference>
<dbReference type="PANTHER" id="PTHR10412">
    <property type="entry name" value="MANNOSYL-OLIGOSACCHARIDE GLUCOSIDASE"/>
    <property type="match status" value="1"/>
</dbReference>
<organism evidence="5 6">
    <name type="scientific">Celeribacter neptunius</name>
    <dbReference type="NCBI Taxonomy" id="588602"/>
    <lineage>
        <taxon>Bacteria</taxon>
        <taxon>Pseudomonadati</taxon>
        <taxon>Pseudomonadota</taxon>
        <taxon>Alphaproteobacteria</taxon>
        <taxon>Rhodobacterales</taxon>
        <taxon>Roseobacteraceae</taxon>
        <taxon>Celeribacter</taxon>
    </lineage>
</organism>
<name>A0A1I3R023_9RHOB</name>
<dbReference type="PANTHER" id="PTHR10412:SF11">
    <property type="entry name" value="MANNOSYL-OLIGOSACCHARIDE GLUCOSIDASE"/>
    <property type="match status" value="1"/>
</dbReference>
<keyword evidence="6" id="KW-1185">Reference proteome</keyword>
<dbReference type="EMBL" id="FORH01000003">
    <property type="protein sequence ID" value="SFJ39049.1"/>
    <property type="molecule type" value="Genomic_DNA"/>
</dbReference>
<dbReference type="Proteomes" id="UP000199630">
    <property type="component" value="Unassembled WGS sequence"/>
</dbReference>
<dbReference type="GO" id="GO:0009311">
    <property type="term" value="P:oligosaccharide metabolic process"/>
    <property type="evidence" value="ECO:0007669"/>
    <property type="project" value="InterPro"/>
</dbReference>
<evidence type="ECO:0000256" key="3">
    <source>
        <dbReference type="ARBA" id="ARBA00023295"/>
    </source>
</evidence>
<evidence type="ECO:0000259" key="4">
    <source>
        <dbReference type="Pfam" id="PF22422"/>
    </source>
</evidence>
<evidence type="ECO:0000313" key="6">
    <source>
        <dbReference type="Proteomes" id="UP000199630"/>
    </source>
</evidence>
<proteinExistence type="inferred from homology"/>
<dbReference type="Gene3D" id="1.50.10.10">
    <property type="match status" value="1"/>
</dbReference>
<reference evidence="6" key="1">
    <citation type="submission" date="2016-10" db="EMBL/GenBank/DDBJ databases">
        <authorList>
            <person name="Varghese N."/>
            <person name="Submissions S."/>
        </authorList>
    </citation>
    <scope>NUCLEOTIDE SEQUENCE [LARGE SCALE GENOMIC DNA]</scope>
    <source>
        <strain evidence="6">DSM 26471</strain>
    </source>
</reference>
<dbReference type="InterPro" id="IPR004888">
    <property type="entry name" value="Glycoside_hydrolase_63"/>
</dbReference>
<comment type="similarity">
    <text evidence="1">Belongs to the glycosyl hydrolase 63 family.</text>
</comment>
<dbReference type="InterPro" id="IPR008928">
    <property type="entry name" value="6-hairpin_glycosidase_sf"/>
</dbReference>
<dbReference type="GO" id="GO:0006487">
    <property type="term" value="P:protein N-linked glycosylation"/>
    <property type="evidence" value="ECO:0007669"/>
    <property type="project" value="TreeGrafter"/>
</dbReference>
<dbReference type="OrthoDB" id="9781878at2"/>
<evidence type="ECO:0000313" key="5">
    <source>
        <dbReference type="EMBL" id="SFJ39049.1"/>
    </source>
</evidence>
<gene>
    <name evidence="5" type="ORF">SAMN04487991_2013</name>
</gene>